<keyword evidence="1" id="KW-0812">Transmembrane</keyword>
<evidence type="ECO:0000313" key="3">
    <source>
        <dbReference type="Proteomes" id="UP000034852"/>
    </source>
</evidence>
<proteinExistence type="predicted"/>
<dbReference type="AlphaFoldDB" id="A0A0G0GXZ5"/>
<keyword evidence="1" id="KW-0472">Membrane</keyword>
<sequence>MKIMLKMMKNILICKKNRLIKAYTLIEVILYFALFTSILGVVLGFMTVIQQNKSRNFAVSSVDRQASQVIETMNYTIRNADSVNIPTQGAQSSTLSINVDSAPLSPSVFDLNSGKIRLQEGANPVKELTSSDVTVTNLNFYNLSTGATNEVIRVEFTITYNNPDNRREKKFSHTYYSTITLR</sequence>
<protein>
    <recommendedName>
        <fullName evidence="4">Type II secretion system protein</fullName>
    </recommendedName>
</protein>
<feature type="transmembrane region" description="Helical" evidence="1">
    <location>
        <begin position="20"/>
        <end position="46"/>
    </location>
</feature>
<accession>A0A0G0GXZ5</accession>
<name>A0A0G0GXZ5_9BACT</name>
<evidence type="ECO:0008006" key="4">
    <source>
        <dbReference type="Google" id="ProtNLM"/>
    </source>
</evidence>
<comment type="caution">
    <text evidence="2">The sequence shown here is derived from an EMBL/GenBank/DDBJ whole genome shotgun (WGS) entry which is preliminary data.</text>
</comment>
<dbReference type="Proteomes" id="UP000034852">
    <property type="component" value="Unassembled WGS sequence"/>
</dbReference>
<gene>
    <name evidence="2" type="ORF">US52_C0014G0003</name>
</gene>
<reference evidence="2 3" key="1">
    <citation type="journal article" date="2015" name="Nature">
        <title>rRNA introns, odd ribosomes, and small enigmatic genomes across a large radiation of phyla.</title>
        <authorList>
            <person name="Brown C.T."/>
            <person name="Hug L.A."/>
            <person name="Thomas B.C."/>
            <person name="Sharon I."/>
            <person name="Castelle C.J."/>
            <person name="Singh A."/>
            <person name="Wilkins M.J."/>
            <person name="Williams K.H."/>
            <person name="Banfield J.F."/>
        </authorList>
    </citation>
    <scope>NUCLEOTIDE SEQUENCE [LARGE SCALE GENOMIC DNA]</scope>
</reference>
<keyword evidence="1" id="KW-1133">Transmembrane helix</keyword>
<dbReference type="EMBL" id="LBTH01000014">
    <property type="protein sequence ID" value="KKQ35858.1"/>
    <property type="molecule type" value="Genomic_DNA"/>
</dbReference>
<organism evidence="2 3">
    <name type="scientific">candidate division WS6 bacterium GW2011_GWA2_37_6</name>
    <dbReference type="NCBI Taxonomy" id="1619087"/>
    <lineage>
        <taxon>Bacteria</taxon>
        <taxon>Candidatus Dojkabacteria</taxon>
    </lineage>
</organism>
<evidence type="ECO:0000256" key="1">
    <source>
        <dbReference type="SAM" id="Phobius"/>
    </source>
</evidence>
<evidence type="ECO:0000313" key="2">
    <source>
        <dbReference type="EMBL" id="KKQ35858.1"/>
    </source>
</evidence>